<sequence length="937" mass="103948">MTMPNPTSIEGALSPVGLGGNADKRREESVQVCVRARPSDYDLSSGPRLAINSFQSVIQNSDSSQTFRFDQVFNQDVGQEAVYESCVSTLVENFFLGYNATILAYGQTGSGKTYTMGTEYEGEEGGRASLGVIPRVINEVFDFVSLNKTMDSKNDWAYKIKCGFLEIYNEEIRDLLHPETDQKKIQIRENEMGGIVVQNSKDVEVSSNSDAFALLRRGCGFRTTGQTRMNTKSSRSHAIFTIVLEKSKMKEDVLSNTVAKNVVCSKFHLVDLAGSERVKRTGAVGGRMKESVNINQGLLSLGKVIRGLSGKQKRGRHIPYRESKLTRFLQDSLGGNSRTLMIACISPSPDDYQESINTLQYAAQARNIRNKPVIIHNKVIESVDLGNQKEVERALREEVRVLKEQLRGGGGTSGGKAADLMTKQLVNLQYASAEAKYLLTNLPKEHEITSKSLRDALASIADVLVDENTIAEDQSVAVLKRKDGQISKLREKVSNLERDLQRDEEIFAAKSKEIRTLQKHLHKAVKKIKEGAATVAAIPPTPPPSRSVSTPPSSRQLSEFHMKQRQFDREIQELTINISVKRDVIKTITKSKEDAQMLMQRHEERKRELGFRIEQLLEKQSEKLEGSVLSGSALSDDSFNNGGLEDDEELERSLEMAENELRSLSHQIKDQQRIVQLQKASARRIAELEDEVERMEGLKVKCENDAKELERAFEEERRDEPQPQSGSPGVEQNSKERRRGWDGEGGGDKENHGDEGIPSRRSNAILNSLHSSSWRTIKSVENTLADKVEVPEEAILLRGVEEGVEEGDDWIEFLSSACLVRRGETVTVHPIPSSVAAGDVLLLLRGCNSSPSNRNMSPTTTIPADGGDVLSVLSSYCKGLNAFPNSPPIPPPPHPPCVMSKDGEYGFPNGIRARIWKRVGDSWACESNALSMGRVLV</sequence>
<dbReference type="Proteomes" id="UP001165082">
    <property type="component" value="Unassembled WGS sequence"/>
</dbReference>
<dbReference type="FunFam" id="3.40.850.10:FF:000019">
    <property type="entry name" value="Kinesin-like protein KIN-5D"/>
    <property type="match status" value="1"/>
</dbReference>
<dbReference type="OrthoDB" id="3176171at2759"/>
<evidence type="ECO:0000256" key="7">
    <source>
        <dbReference type="ARBA" id="ARBA00023175"/>
    </source>
</evidence>
<feature type="coiled-coil region" evidence="12">
    <location>
        <begin position="479"/>
        <end position="506"/>
    </location>
</feature>
<feature type="compositionally biased region" description="Polar residues" evidence="13">
    <location>
        <begin position="722"/>
        <end position="732"/>
    </location>
</feature>
<dbReference type="PRINTS" id="PR00380">
    <property type="entry name" value="KINESINHEAVY"/>
</dbReference>
<dbReference type="GO" id="GO:0005524">
    <property type="term" value="F:ATP binding"/>
    <property type="evidence" value="ECO:0007669"/>
    <property type="project" value="UniProtKB-UniRule"/>
</dbReference>
<reference evidence="15" key="1">
    <citation type="submission" date="2022-07" db="EMBL/GenBank/DDBJ databases">
        <title>Genome analysis of Parmales, a sister group of diatoms, reveals the evolutionary specialization of diatoms from phago-mixotrophs to photoautotrophs.</title>
        <authorList>
            <person name="Ban H."/>
            <person name="Sato S."/>
            <person name="Yoshikawa S."/>
            <person name="Kazumasa Y."/>
            <person name="Nakamura Y."/>
            <person name="Ichinomiya M."/>
            <person name="Saitoh K."/>
            <person name="Sato N."/>
            <person name="Blanc-Mathieu R."/>
            <person name="Endo H."/>
            <person name="Kuwata A."/>
            <person name="Ogata H."/>
        </authorList>
    </citation>
    <scope>NUCLEOTIDE SEQUENCE</scope>
</reference>
<feature type="domain" description="Kinesin motor" evidence="14">
    <location>
        <begin position="29"/>
        <end position="368"/>
    </location>
</feature>
<dbReference type="PANTHER" id="PTHR47969">
    <property type="entry name" value="CHROMOSOME-ASSOCIATED KINESIN KIF4A-RELATED"/>
    <property type="match status" value="1"/>
</dbReference>
<comment type="caution">
    <text evidence="15">The sequence shown here is derived from an EMBL/GenBank/DDBJ whole genome shotgun (WGS) entry which is preliminary data.</text>
</comment>
<feature type="compositionally biased region" description="Basic and acidic residues" evidence="13">
    <location>
        <begin position="712"/>
        <end position="721"/>
    </location>
</feature>
<protein>
    <recommendedName>
        <fullName evidence="11">Kinesin-like protein</fullName>
    </recommendedName>
</protein>
<evidence type="ECO:0000313" key="16">
    <source>
        <dbReference type="Proteomes" id="UP001165082"/>
    </source>
</evidence>
<dbReference type="GO" id="GO:0007052">
    <property type="term" value="P:mitotic spindle organization"/>
    <property type="evidence" value="ECO:0007669"/>
    <property type="project" value="TreeGrafter"/>
</dbReference>
<dbReference type="GO" id="GO:0005875">
    <property type="term" value="C:microtubule associated complex"/>
    <property type="evidence" value="ECO:0007669"/>
    <property type="project" value="TreeGrafter"/>
</dbReference>
<dbReference type="Gene3D" id="3.40.850.10">
    <property type="entry name" value="Kinesin motor domain"/>
    <property type="match status" value="1"/>
</dbReference>
<dbReference type="PANTHER" id="PTHR47969:SF15">
    <property type="entry name" value="CHROMOSOME-ASSOCIATED KINESIN KIF4A-RELATED"/>
    <property type="match status" value="1"/>
</dbReference>
<dbReference type="GO" id="GO:0005874">
    <property type="term" value="C:microtubule"/>
    <property type="evidence" value="ECO:0007669"/>
    <property type="project" value="UniProtKB-KW"/>
</dbReference>
<evidence type="ECO:0000256" key="9">
    <source>
        <dbReference type="ARBA" id="ARBA00034704"/>
    </source>
</evidence>
<feature type="coiled-coil region" evidence="12">
    <location>
        <begin position="585"/>
        <end position="619"/>
    </location>
</feature>
<dbReference type="PROSITE" id="PS00411">
    <property type="entry name" value="KINESIN_MOTOR_1"/>
    <property type="match status" value="1"/>
</dbReference>
<keyword evidence="5 10" id="KW-0067">ATP-binding</keyword>
<evidence type="ECO:0000256" key="8">
    <source>
        <dbReference type="ARBA" id="ARBA00023212"/>
    </source>
</evidence>
<dbReference type="EMBL" id="BRXZ01002153">
    <property type="protein sequence ID" value="GMH55648.1"/>
    <property type="molecule type" value="Genomic_DNA"/>
</dbReference>
<evidence type="ECO:0000313" key="15">
    <source>
        <dbReference type="EMBL" id="GMH55648.1"/>
    </source>
</evidence>
<keyword evidence="8" id="KW-0206">Cytoskeleton</keyword>
<feature type="region of interest" description="Disordered" evidence="13">
    <location>
        <begin position="1"/>
        <end position="24"/>
    </location>
</feature>
<dbReference type="GO" id="GO:0051231">
    <property type="term" value="P:spindle elongation"/>
    <property type="evidence" value="ECO:0007669"/>
    <property type="project" value="TreeGrafter"/>
</dbReference>
<evidence type="ECO:0000256" key="1">
    <source>
        <dbReference type="ARBA" id="ARBA00004245"/>
    </source>
</evidence>
<dbReference type="GO" id="GO:0007018">
    <property type="term" value="P:microtubule-based movement"/>
    <property type="evidence" value="ECO:0007669"/>
    <property type="project" value="InterPro"/>
</dbReference>
<dbReference type="Pfam" id="PF00225">
    <property type="entry name" value="Kinesin"/>
    <property type="match status" value="1"/>
</dbReference>
<evidence type="ECO:0000256" key="4">
    <source>
        <dbReference type="ARBA" id="ARBA00022741"/>
    </source>
</evidence>
<evidence type="ECO:0000256" key="5">
    <source>
        <dbReference type="ARBA" id="ARBA00022840"/>
    </source>
</evidence>
<comment type="similarity">
    <text evidence="9">Belongs to the TRAFAC class myosin-kinesin ATPase superfamily. Kinesin family. KIN-5/BimC subfamily.</text>
</comment>
<dbReference type="SMART" id="SM00129">
    <property type="entry name" value="KISc"/>
    <property type="match status" value="1"/>
</dbReference>
<evidence type="ECO:0000256" key="10">
    <source>
        <dbReference type="PROSITE-ProRule" id="PRU00283"/>
    </source>
</evidence>
<feature type="binding site" evidence="10">
    <location>
        <begin position="106"/>
        <end position="113"/>
    </location>
    <ligand>
        <name>ATP</name>
        <dbReference type="ChEBI" id="CHEBI:30616"/>
    </ligand>
</feature>
<evidence type="ECO:0000256" key="2">
    <source>
        <dbReference type="ARBA" id="ARBA00022490"/>
    </source>
</evidence>
<evidence type="ECO:0000256" key="11">
    <source>
        <dbReference type="RuleBase" id="RU000394"/>
    </source>
</evidence>
<feature type="region of interest" description="Disordered" evidence="13">
    <location>
        <begin position="712"/>
        <end position="761"/>
    </location>
</feature>
<comment type="subcellular location">
    <subcellularLocation>
        <location evidence="1">Cytoplasm</location>
        <location evidence="1">Cytoskeleton</location>
    </subcellularLocation>
</comment>
<dbReference type="InterPro" id="IPR027640">
    <property type="entry name" value="Kinesin-like_fam"/>
</dbReference>
<feature type="compositionally biased region" description="Basic and acidic residues" evidence="13">
    <location>
        <begin position="733"/>
        <end position="758"/>
    </location>
</feature>
<evidence type="ECO:0000256" key="6">
    <source>
        <dbReference type="ARBA" id="ARBA00023054"/>
    </source>
</evidence>
<evidence type="ECO:0000256" key="12">
    <source>
        <dbReference type="SAM" id="Coils"/>
    </source>
</evidence>
<gene>
    <name evidence="15" type="ORF">TrRE_jg10684</name>
</gene>
<dbReference type="SUPFAM" id="SSF52540">
    <property type="entry name" value="P-loop containing nucleoside triphosphate hydrolases"/>
    <property type="match status" value="1"/>
</dbReference>
<dbReference type="GO" id="GO:0008017">
    <property type="term" value="F:microtubule binding"/>
    <property type="evidence" value="ECO:0007669"/>
    <property type="project" value="InterPro"/>
</dbReference>
<evidence type="ECO:0000259" key="14">
    <source>
        <dbReference type="PROSITE" id="PS50067"/>
    </source>
</evidence>
<dbReference type="GO" id="GO:0003777">
    <property type="term" value="F:microtubule motor activity"/>
    <property type="evidence" value="ECO:0007669"/>
    <property type="project" value="InterPro"/>
</dbReference>
<evidence type="ECO:0000256" key="13">
    <source>
        <dbReference type="SAM" id="MobiDB-lite"/>
    </source>
</evidence>
<name>A0A9W7DYT4_9STRA</name>
<dbReference type="InterPro" id="IPR019821">
    <property type="entry name" value="Kinesin_motor_CS"/>
</dbReference>
<keyword evidence="16" id="KW-1185">Reference proteome</keyword>
<keyword evidence="7 10" id="KW-0505">Motor protein</keyword>
<dbReference type="AlphaFoldDB" id="A0A9W7DYT4"/>
<evidence type="ECO:0000256" key="3">
    <source>
        <dbReference type="ARBA" id="ARBA00022701"/>
    </source>
</evidence>
<dbReference type="InterPro" id="IPR027417">
    <property type="entry name" value="P-loop_NTPase"/>
</dbReference>
<dbReference type="PROSITE" id="PS50067">
    <property type="entry name" value="KINESIN_MOTOR_2"/>
    <property type="match status" value="1"/>
</dbReference>
<keyword evidence="6 12" id="KW-0175">Coiled coil</keyword>
<proteinExistence type="inferred from homology"/>
<dbReference type="InterPro" id="IPR036961">
    <property type="entry name" value="Kinesin_motor_dom_sf"/>
</dbReference>
<keyword evidence="2" id="KW-0963">Cytoplasm</keyword>
<organism evidence="15 16">
    <name type="scientific">Triparma retinervis</name>
    <dbReference type="NCBI Taxonomy" id="2557542"/>
    <lineage>
        <taxon>Eukaryota</taxon>
        <taxon>Sar</taxon>
        <taxon>Stramenopiles</taxon>
        <taxon>Ochrophyta</taxon>
        <taxon>Bolidophyceae</taxon>
        <taxon>Parmales</taxon>
        <taxon>Triparmaceae</taxon>
        <taxon>Triparma</taxon>
    </lineage>
</organism>
<keyword evidence="4 10" id="KW-0547">Nucleotide-binding</keyword>
<dbReference type="InterPro" id="IPR001752">
    <property type="entry name" value="Kinesin_motor_dom"/>
</dbReference>
<accession>A0A9W7DYT4</accession>
<dbReference type="Pfam" id="PF25764">
    <property type="entry name" value="KIF21A_4th"/>
    <property type="match status" value="1"/>
</dbReference>
<keyword evidence="3 11" id="KW-0493">Microtubule</keyword>